<evidence type="ECO:0000256" key="2">
    <source>
        <dbReference type="SAM" id="MobiDB-lite"/>
    </source>
</evidence>
<evidence type="ECO:0000313" key="3">
    <source>
        <dbReference type="EMBL" id="CAD7638410.1"/>
    </source>
</evidence>
<organism evidence="3">
    <name type="scientific">Oppiella nova</name>
    <dbReference type="NCBI Taxonomy" id="334625"/>
    <lineage>
        <taxon>Eukaryota</taxon>
        <taxon>Metazoa</taxon>
        <taxon>Ecdysozoa</taxon>
        <taxon>Arthropoda</taxon>
        <taxon>Chelicerata</taxon>
        <taxon>Arachnida</taxon>
        <taxon>Acari</taxon>
        <taxon>Acariformes</taxon>
        <taxon>Sarcoptiformes</taxon>
        <taxon>Oribatida</taxon>
        <taxon>Brachypylina</taxon>
        <taxon>Oppioidea</taxon>
        <taxon>Oppiidae</taxon>
        <taxon>Oppiella</taxon>
    </lineage>
</organism>
<feature type="region of interest" description="Disordered" evidence="2">
    <location>
        <begin position="305"/>
        <end position="350"/>
    </location>
</feature>
<evidence type="ECO:0000256" key="1">
    <source>
        <dbReference type="PROSITE-ProRule" id="PRU00497"/>
    </source>
</evidence>
<accession>A0A7R9QBV5</accession>
<dbReference type="AlphaFoldDB" id="A0A7R9QBV5"/>
<dbReference type="OrthoDB" id="7255276at2759"/>
<gene>
    <name evidence="3" type="ORF">ONB1V03_LOCUS1383</name>
</gene>
<dbReference type="EMBL" id="CAJPVJ010000232">
    <property type="protein sequence ID" value="CAG2161781.1"/>
    <property type="molecule type" value="Genomic_DNA"/>
</dbReference>
<feature type="region of interest" description="Disordered" evidence="2">
    <location>
        <begin position="191"/>
        <end position="271"/>
    </location>
</feature>
<keyword evidence="4" id="KW-1185">Reference proteome</keyword>
<dbReference type="GO" id="GO:0042302">
    <property type="term" value="F:structural constituent of cuticle"/>
    <property type="evidence" value="ECO:0007669"/>
    <property type="project" value="UniProtKB-UniRule"/>
</dbReference>
<protein>
    <submittedName>
        <fullName evidence="3">Uncharacterized protein</fullName>
    </submittedName>
</protein>
<reference evidence="3" key="1">
    <citation type="submission" date="2020-11" db="EMBL/GenBank/DDBJ databases">
        <authorList>
            <person name="Tran Van P."/>
        </authorList>
    </citation>
    <scope>NUCLEOTIDE SEQUENCE</scope>
</reference>
<feature type="compositionally biased region" description="Low complexity" evidence="2">
    <location>
        <begin position="311"/>
        <end position="321"/>
    </location>
</feature>
<feature type="compositionally biased region" description="Low complexity" evidence="2">
    <location>
        <begin position="137"/>
        <end position="169"/>
    </location>
</feature>
<feature type="region of interest" description="Disordered" evidence="2">
    <location>
        <begin position="105"/>
        <end position="175"/>
    </location>
</feature>
<feature type="compositionally biased region" description="Polar residues" evidence="2">
    <location>
        <begin position="244"/>
        <end position="254"/>
    </location>
</feature>
<dbReference type="Pfam" id="PF00379">
    <property type="entry name" value="Chitin_bind_4"/>
    <property type="match status" value="1"/>
</dbReference>
<feature type="region of interest" description="Disordered" evidence="2">
    <location>
        <begin position="45"/>
        <end position="76"/>
    </location>
</feature>
<feature type="compositionally biased region" description="Low complexity" evidence="2">
    <location>
        <begin position="194"/>
        <end position="243"/>
    </location>
</feature>
<dbReference type="PROSITE" id="PS51155">
    <property type="entry name" value="CHIT_BIND_RR_2"/>
    <property type="match status" value="1"/>
</dbReference>
<keyword evidence="1" id="KW-0193">Cuticle</keyword>
<dbReference type="EMBL" id="OC915057">
    <property type="protein sequence ID" value="CAD7638410.1"/>
    <property type="molecule type" value="Genomic_DNA"/>
</dbReference>
<name>A0A7R9QBV5_9ACAR</name>
<evidence type="ECO:0000313" key="4">
    <source>
        <dbReference type="Proteomes" id="UP000728032"/>
    </source>
</evidence>
<sequence>MFSQLVTYCQYQNGLGSTLSTTTPSPGPPAQVHYVNIGADLAGDYKPRGKGKGRFGYDTGKGPKGQSFREETRSADGTVRGAYGYTDANGQQRIVKYSAGKEGFKIEDDSPAQGGGNAPAPTSAPYRPPQTLPPQIYRPQPSSAPQSYSRPQSSPQSYQSSPQSYQSPSGNGYLELNVRPVPQQYRPPTQTLRQVLSSPSQSGVSYSGGSLSSSVSSLPQYSGLSSSSLSSNSGSSGSSISYPQMQPQLQQYRPPSQARPQAPVASSQPILRSYSGLATTSRPEEETWGPPVINTALLSYNIGSQGGQPVSRLSYSSSSSSETYEAPPPPRPSPSRSTSYTGPVAPAYTDWNTPILRSYSNLSGGPAIPLKEEKWGPPVINTALLSYNIGSQQG</sequence>
<dbReference type="InterPro" id="IPR000618">
    <property type="entry name" value="Insect_cuticle"/>
</dbReference>
<dbReference type="Proteomes" id="UP000728032">
    <property type="component" value="Unassembled WGS sequence"/>
</dbReference>
<proteinExistence type="predicted"/>